<dbReference type="SUPFAM" id="SSF141868">
    <property type="entry name" value="EAL domain-like"/>
    <property type="match status" value="1"/>
</dbReference>
<feature type="transmembrane region" description="Helical" evidence="1">
    <location>
        <begin position="62"/>
        <end position="80"/>
    </location>
</feature>
<dbReference type="SUPFAM" id="SSF55073">
    <property type="entry name" value="Nucleotide cyclase"/>
    <property type="match status" value="1"/>
</dbReference>
<evidence type="ECO:0000313" key="4">
    <source>
        <dbReference type="Proteomes" id="UP000014909"/>
    </source>
</evidence>
<dbReference type="InterPro" id="IPR050706">
    <property type="entry name" value="Cyclic-di-GMP_PDE-like"/>
</dbReference>
<feature type="transmembrane region" description="Helical" evidence="1">
    <location>
        <begin position="87"/>
        <end position="108"/>
    </location>
</feature>
<evidence type="ECO:0000256" key="1">
    <source>
        <dbReference type="SAM" id="Phobius"/>
    </source>
</evidence>
<dbReference type="CDD" id="cd01948">
    <property type="entry name" value="EAL"/>
    <property type="match status" value="1"/>
</dbReference>
<accession>S5ADF5</accession>
<dbReference type="GO" id="GO:0071111">
    <property type="term" value="F:cyclic-guanylate-specific phosphodiesterase activity"/>
    <property type="evidence" value="ECO:0007669"/>
    <property type="project" value="InterPro"/>
</dbReference>
<reference evidence="3 4" key="1">
    <citation type="journal article" date="2013" name="Genome Biol. Evol.">
        <title>Genomic Diversity of "Deep Ecotype" Alteromonas macleodii Isolates: Evidence for Pan-Mediterranean Clonal Frames.</title>
        <authorList>
            <person name="Lopez-Perez M."/>
            <person name="Gonzaga A."/>
            <person name="Rodriguez-Valera F."/>
        </authorList>
    </citation>
    <scope>NUCLEOTIDE SEQUENCE [LARGE SCALE GENOMIC DNA]</scope>
    <source>
        <strain evidence="4">'English Channel 615'</strain>
    </source>
</reference>
<keyword evidence="1" id="KW-1133">Transmembrane helix</keyword>
<dbReference type="SMART" id="SM00052">
    <property type="entry name" value="EAL"/>
    <property type="match status" value="1"/>
</dbReference>
<dbReference type="PANTHER" id="PTHR33121">
    <property type="entry name" value="CYCLIC DI-GMP PHOSPHODIESTERASE PDEF"/>
    <property type="match status" value="1"/>
</dbReference>
<dbReference type="PANTHER" id="PTHR33121:SF79">
    <property type="entry name" value="CYCLIC DI-GMP PHOSPHODIESTERASE PDED-RELATED"/>
    <property type="match status" value="1"/>
</dbReference>
<dbReference type="Pfam" id="PF00990">
    <property type="entry name" value="GGDEF"/>
    <property type="match status" value="1"/>
</dbReference>
<dbReference type="HOGENOM" id="CLU_000445_70_20_6"/>
<dbReference type="EMBL" id="CP004846">
    <property type="protein sequence ID" value="AGP76786.1"/>
    <property type="molecule type" value="Genomic_DNA"/>
</dbReference>
<keyword evidence="1" id="KW-0812">Transmembrane</keyword>
<dbReference type="Pfam" id="PF00563">
    <property type="entry name" value="EAL"/>
    <property type="match status" value="1"/>
</dbReference>
<proteinExistence type="predicted"/>
<evidence type="ECO:0000313" key="3">
    <source>
        <dbReference type="EMBL" id="AGP76786.1"/>
    </source>
</evidence>
<dbReference type="BioCyc" id="AMAC1300253:G12YX-360-MONOMER"/>
<feature type="domain" description="EAL" evidence="2">
    <location>
        <begin position="492"/>
        <end position="745"/>
    </location>
</feature>
<dbReference type="Proteomes" id="UP000014909">
    <property type="component" value="Chromosome"/>
</dbReference>
<evidence type="ECO:0000259" key="2">
    <source>
        <dbReference type="PROSITE" id="PS50883"/>
    </source>
</evidence>
<dbReference type="AlphaFoldDB" id="S5ADF5"/>
<protein>
    <submittedName>
        <fullName evidence="3">Sensory box/GGDEF family protein</fullName>
    </submittedName>
</protein>
<feature type="transmembrane region" description="Helical" evidence="1">
    <location>
        <begin position="140"/>
        <end position="160"/>
    </location>
</feature>
<dbReference type="InterPro" id="IPR000160">
    <property type="entry name" value="GGDEF_dom"/>
</dbReference>
<feature type="transmembrane region" description="Helical" evidence="1">
    <location>
        <begin position="36"/>
        <end position="56"/>
    </location>
</feature>
<sequence length="745" mass="83944">MIAKITKIIKNYLLLNDDNLKTTDANIWRLSVLRTILLIGVILTSAIVIHSSYTAYVQELYYVMYLTLGFSAFLFATLAIGLKHIKLASACLVLAVVGASLCILFFTLDLMSARYGLLLLFTLPIIVRVLYGVKASIASMLLNFIPFYLLLNNTQLSPLFGIDITLPDTHTYLASLIFLFFNFCIPMAVLRVMSSLERQAEHNLLQSKKLNKLVSRYQEIFNNGGTPSFFCDDKGRILQANKAARALLKRHNPDGEYIQDLFALSLPITRGVNQLASICNAPEREFKLQPASLEHHKKQLIHCHDLSASKKNMREFDAFKKQQFEKLYVNELTGLKNHHFWKKTESSESILNRHIVLLKLANLREVNLQYGYSQGDQLLLRAAALLQSELPTDVSIYQFPGAKFLFTLNTKHLAQKTIEEYLARKLPSSMMIDSASAKVEHPLSWRVGHYHATREINVDAAAECCAIALSQSSELSPIVSFSVNTVKTIRENTQQKDNVKMLLDNGCLALYLQPQVDINGNIVGYEILARLKEPKTGTVLQPYQFLPLVEQNKWEVLFTQKIIDGTLELIKSWPAGLPPVPLAINLSGPELLSDLFYEKLLRRYSESPELGKRLKLELTETSVLASHNETKRRLTSLSNVGATIIIDDFGTGHASLSQLIDMSASIIKVDREFVERVETSERHRKIVKMTLDLAKSLEMQTIAEGVETRAQLSVLKDMGFKHFQGYLFGKPAPIEHWISASKAQA</sequence>
<dbReference type="PROSITE" id="PS50883">
    <property type="entry name" value="EAL"/>
    <property type="match status" value="1"/>
</dbReference>
<keyword evidence="1" id="KW-0472">Membrane</keyword>
<dbReference type="InterPro" id="IPR001633">
    <property type="entry name" value="EAL_dom"/>
</dbReference>
<dbReference type="Gene3D" id="3.30.70.270">
    <property type="match status" value="1"/>
</dbReference>
<dbReference type="InterPro" id="IPR029787">
    <property type="entry name" value="Nucleotide_cyclase"/>
</dbReference>
<dbReference type="InterPro" id="IPR035919">
    <property type="entry name" value="EAL_sf"/>
</dbReference>
<organism evidence="3 4">
    <name type="scientific">Alteromonas mediterranea 615</name>
    <dbReference type="NCBI Taxonomy" id="1300253"/>
    <lineage>
        <taxon>Bacteria</taxon>
        <taxon>Pseudomonadati</taxon>
        <taxon>Pseudomonadota</taxon>
        <taxon>Gammaproteobacteria</taxon>
        <taxon>Alteromonadales</taxon>
        <taxon>Alteromonadaceae</taxon>
        <taxon>Alteromonas/Salinimonas group</taxon>
        <taxon>Alteromonas</taxon>
    </lineage>
</organism>
<dbReference type="KEGG" id="amh:I633_02370"/>
<name>S5ADF5_9ALTE</name>
<dbReference type="Gene3D" id="3.20.20.450">
    <property type="entry name" value="EAL domain"/>
    <property type="match status" value="1"/>
</dbReference>
<dbReference type="PATRIC" id="fig|1300253.3.peg.485"/>
<gene>
    <name evidence="3" type="ORF">I633_02370</name>
</gene>
<dbReference type="InterPro" id="IPR043128">
    <property type="entry name" value="Rev_trsase/Diguanyl_cyclase"/>
</dbReference>
<feature type="transmembrane region" description="Helical" evidence="1">
    <location>
        <begin position="172"/>
        <end position="190"/>
    </location>
</feature>